<accession>A0A2U3APK4</accession>
<keyword evidence="3" id="KW-1185">Reference proteome</keyword>
<dbReference type="Proteomes" id="UP000245938">
    <property type="component" value="Unassembled WGS sequence"/>
</dbReference>
<feature type="transmembrane region" description="Helical" evidence="1">
    <location>
        <begin position="6"/>
        <end position="28"/>
    </location>
</feature>
<feature type="transmembrane region" description="Helical" evidence="1">
    <location>
        <begin position="40"/>
        <end position="61"/>
    </location>
</feature>
<gene>
    <name evidence="2" type="ORF">DEX24_03850</name>
</gene>
<comment type="caution">
    <text evidence="2">The sequence shown here is derived from an EMBL/GenBank/DDBJ whole genome shotgun (WGS) entry which is preliminary data.</text>
</comment>
<protein>
    <submittedName>
        <fullName evidence="2">Uncharacterized protein</fullName>
    </submittedName>
</protein>
<keyword evidence="1" id="KW-0472">Membrane</keyword>
<evidence type="ECO:0000256" key="1">
    <source>
        <dbReference type="SAM" id="Phobius"/>
    </source>
</evidence>
<sequence length="66" mass="7755">MEMNTILLIAIMLVILVVLIALFVRFFQQYKKRVISRSRLLINWFLVYMVALLAIVFTVLINNVVI</sequence>
<proteinExistence type="predicted"/>
<evidence type="ECO:0000313" key="3">
    <source>
        <dbReference type="Proteomes" id="UP000245938"/>
    </source>
</evidence>
<organism evidence="2 3">
    <name type="scientific">Kurthia sibirica</name>
    <dbReference type="NCBI Taxonomy" id="202750"/>
    <lineage>
        <taxon>Bacteria</taxon>
        <taxon>Bacillati</taxon>
        <taxon>Bacillota</taxon>
        <taxon>Bacilli</taxon>
        <taxon>Bacillales</taxon>
        <taxon>Caryophanaceae</taxon>
        <taxon>Kurthia</taxon>
    </lineage>
</organism>
<dbReference type="AlphaFoldDB" id="A0A2U3APK4"/>
<keyword evidence="1" id="KW-0812">Transmembrane</keyword>
<evidence type="ECO:0000313" key="2">
    <source>
        <dbReference type="EMBL" id="PWI26473.1"/>
    </source>
</evidence>
<name>A0A2U3APK4_9BACL</name>
<dbReference type="EMBL" id="QFVR01000003">
    <property type="protein sequence ID" value="PWI26473.1"/>
    <property type="molecule type" value="Genomic_DNA"/>
</dbReference>
<dbReference type="RefSeq" id="WP_109305077.1">
    <property type="nucleotide sequence ID" value="NZ_BJUF01000003.1"/>
</dbReference>
<keyword evidence="1" id="KW-1133">Transmembrane helix</keyword>
<reference evidence="2 3" key="1">
    <citation type="submission" date="2018-05" db="EMBL/GenBank/DDBJ databases">
        <title>Kurthia sibirica genome sequence.</title>
        <authorList>
            <person name="Maclea K.S."/>
            <person name="Goen A.E."/>
        </authorList>
    </citation>
    <scope>NUCLEOTIDE SEQUENCE [LARGE SCALE GENOMIC DNA]</scope>
    <source>
        <strain evidence="2 3">ATCC 49154</strain>
    </source>
</reference>